<dbReference type="OMA" id="RRVRYEQ"/>
<keyword evidence="3" id="KW-1185">Reference proteome</keyword>
<keyword evidence="1" id="KW-0732">Signal</keyword>
<feature type="chain" id="PRO_5003157751" evidence="1">
    <location>
        <begin position="27"/>
        <end position="98"/>
    </location>
</feature>
<reference evidence="2 3" key="1">
    <citation type="journal article" date="2010" name="Science">
        <title>Genomic comparison of the ants Camponotus floridanus and Harpegnathos saltator.</title>
        <authorList>
            <person name="Bonasio R."/>
            <person name="Zhang G."/>
            <person name="Ye C."/>
            <person name="Mutti N.S."/>
            <person name="Fang X."/>
            <person name="Qin N."/>
            <person name="Donahue G."/>
            <person name="Yang P."/>
            <person name="Li Q."/>
            <person name="Li C."/>
            <person name="Zhang P."/>
            <person name="Huang Z."/>
            <person name="Berger S.L."/>
            <person name="Reinberg D."/>
            <person name="Wang J."/>
            <person name="Liebig J."/>
        </authorList>
    </citation>
    <scope>NUCLEOTIDE SEQUENCE [LARGE SCALE GENOMIC DNA]</scope>
    <source>
        <strain evidence="2 3">R22 G/1</strain>
    </source>
</reference>
<evidence type="ECO:0000256" key="1">
    <source>
        <dbReference type="SAM" id="SignalP"/>
    </source>
</evidence>
<gene>
    <name evidence="2" type="ORF">EAI_04375</name>
</gene>
<dbReference type="EMBL" id="GL447336">
    <property type="protein sequence ID" value="EFN86537.1"/>
    <property type="molecule type" value="Genomic_DNA"/>
</dbReference>
<feature type="signal peptide" evidence="1">
    <location>
        <begin position="1"/>
        <end position="26"/>
    </location>
</feature>
<dbReference type="AlphaFoldDB" id="E2BCM7"/>
<dbReference type="InParanoid" id="E2BCM7"/>
<evidence type="ECO:0000313" key="3">
    <source>
        <dbReference type="Proteomes" id="UP000008237"/>
    </source>
</evidence>
<dbReference type="PANTHER" id="PTHR39951:SF2">
    <property type="entry name" value="IP05660P"/>
    <property type="match status" value="1"/>
</dbReference>
<sequence>MGQNQLLITALLAILLFHSEIIVSTADPVFRLIHDLIQHNIAGVPVTHQKTEWDFDPEVGKQRRVRYEQENGRFGETAIAKIGMGIGYKGPWGKLVDN</sequence>
<dbReference type="PhylomeDB" id="E2BCM7"/>
<dbReference type="STRING" id="610380.E2BCM7"/>
<dbReference type="Proteomes" id="UP000008237">
    <property type="component" value="Unassembled WGS sequence"/>
</dbReference>
<evidence type="ECO:0000313" key="2">
    <source>
        <dbReference type="EMBL" id="EFN86537.1"/>
    </source>
</evidence>
<accession>E2BCM7</accession>
<dbReference type="OrthoDB" id="7677333at2759"/>
<dbReference type="PANTHER" id="PTHR39951">
    <property type="entry name" value="FI22632P1"/>
    <property type="match status" value="1"/>
</dbReference>
<name>E2BCM7_HARSA</name>
<organism evidence="3">
    <name type="scientific">Harpegnathos saltator</name>
    <name type="common">Jerdon's jumping ant</name>
    <dbReference type="NCBI Taxonomy" id="610380"/>
    <lineage>
        <taxon>Eukaryota</taxon>
        <taxon>Metazoa</taxon>
        <taxon>Ecdysozoa</taxon>
        <taxon>Arthropoda</taxon>
        <taxon>Hexapoda</taxon>
        <taxon>Insecta</taxon>
        <taxon>Pterygota</taxon>
        <taxon>Neoptera</taxon>
        <taxon>Endopterygota</taxon>
        <taxon>Hymenoptera</taxon>
        <taxon>Apocrita</taxon>
        <taxon>Aculeata</taxon>
        <taxon>Formicoidea</taxon>
        <taxon>Formicidae</taxon>
        <taxon>Ponerinae</taxon>
        <taxon>Ponerini</taxon>
        <taxon>Harpegnathos</taxon>
    </lineage>
</organism>
<protein>
    <submittedName>
        <fullName evidence="2">Uncharacterized protein</fullName>
    </submittedName>
</protein>
<proteinExistence type="predicted"/>